<dbReference type="InterPro" id="IPR042099">
    <property type="entry name" value="ANL_N_sf"/>
</dbReference>
<sequence length="444" mass="49298">MRINRTRMEDWIFRKIGGTASGSHLTRDALRQYQAEKLRETVAYAGQNSPFYRARLADFPVETLQTPEDVSRLPFTTAQDIRKAPLKFLCVSQSDISRMVTLKTSGTTANPKRLCFTAQDLELTVDFFAHAMRSFVKPGQRVLILLPGEQPDSVGDLLRRGLDRIGVDGIVSGPVADPAQTADTILKQEIDGLVGIPTQVLQLVRTDGVKKIPAGRIKSVILSTDYVPEAVKKTLESAWGCRVFNHYGMTEMGYGGGVECHAQCGYHFRDADLLMEIVDPATGQPKQDGEYGEAVFTTLTRHGMPLIRYRTGDLTRFLPDPCPCGTVLKRMEPVRGRIAGSIALKNGQMLTVRDLDERLLTLPELLNYQAEITRENGLDLLRISVYTSAGNDPQLAETIRQTVSGIPAIQAALNESVLSVGEIQFSPENWFTTGMKKRKIEDRR</sequence>
<evidence type="ECO:0000313" key="3">
    <source>
        <dbReference type="Proteomes" id="UP000288096"/>
    </source>
</evidence>
<dbReference type="Proteomes" id="UP000288096">
    <property type="component" value="Unassembled WGS sequence"/>
</dbReference>
<name>A0A401FR39_9BACT</name>
<reference evidence="3" key="1">
    <citation type="submission" date="2017-11" db="EMBL/GenBank/DDBJ databases">
        <authorList>
            <person name="Watanabe M."/>
            <person name="Kojima H."/>
        </authorList>
    </citation>
    <scope>NUCLEOTIDE SEQUENCE [LARGE SCALE GENOMIC DNA]</scope>
    <source>
        <strain evidence="3">Tokyo 01</strain>
    </source>
</reference>
<evidence type="ECO:0000313" key="2">
    <source>
        <dbReference type="EMBL" id="GBC59429.1"/>
    </source>
</evidence>
<gene>
    <name evidence="2" type="ORF">DENIS_0368</name>
</gene>
<organism evidence="2 3">
    <name type="scientific">Desulfonema ishimotonii</name>
    <dbReference type="NCBI Taxonomy" id="45657"/>
    <lineage>
        <taxon>Bacteria</taxon>
        <taxon>Pseudomonadati</taxon>
        <taxon>Thermodesulfobacteriota</taxon>
        <taxon>Desulfobacteria</taxon>
        <taxon>Desulfobacterales</taxon>
        <taxon>Desulfococcaceae</taxon>
        <taxon>Desulfonema</taxon>
    </lineage>
</organism>
<accession>A0A401FR39</accession>
<proteinExistence type="predicted"/>
<dbReference type="InterPro" id="IPR000873">
    <property type="entry name" value="AMP-dep_synth/lig_dom"/>
</dbReference>
<dbReference type="AlphaFoldDB" id="A0A401FR39"/>
<feature type="domain" description="AMP-dependent synthetase/ligase" evidence="1">
    <location>
        <begin position="174"/>
        <end position="294"/>
    </location>
</feature>
<comment type="caution">
    <text evidence="2">The sequence shown here is derived from an EMBL/GenBank/DDBJ whole genome shotgun (WGS) entry which is preliminary data.</text>
</comment>
<keyword evidence="3" id="KW-1185">Reference proteome</keyword>
<dbReference type="NCBIfam" id="NF045666">
    <property type="entry name" value="DVU1553_fam_AMP"/>
    <property type="match status" value="1"/>
</dbReference>
<dbReference type="PANTHER" id="PTHR43845:SF1">
    <property type="entry name" value="BLR5969 PROTEIN"/>
    <property type="match status" value="1"/>
</dbReference>
<dbReference type="EMBL" id="BEXT01000001">
    <property type="protein sequence ID" value="GBC59429.1"/>
    <property type="molecule type" value="Genomic_DNA"/>
</dbReference>
<dbReference type="Pfam" id="PF00501">
    <property type="entry name" value="AMP-binding"/>
    <property type="match status" value="1"/>
</dbReference>
<dbReference type="Gene3D" id="3.40.50.12780">
    <property type="entry name" value="N-terminal domain of ligase-like"/>
    <property type="match status" value="1"/>
</dbReference>
<dbReference type="SUPFAM" id="SSF56801">
    <property type="entry name" value="Acetyl-CoA synthetase-like"/>
    <property type="match status" value="1"/>
</dbReference>
<protein>
    <submittedName>
        <fullName evidence="2">Coenzyme F390 synthetase</fullName>
    </submittedName>
</protein>
<reference evidence="3" key="2">
    <citation type="submission" date="2019-01" db="EMBL/GenBank/DDBJ databases">
        <title>Genome sequence of Desulfonema ishimotonii strain Tokyo 01.</title>
        <authorList>
            <person name="Fukui M."/>
        </authorList>
    </citation>
    <scope>NUCLEOTIDE SEQUENCE [LARGE SCALE GENOMIC DNA]</scope>
    <source>
        <strain evidence="3">Tokyo 01</strain>
    </source>
</reference>
<dbReference type="PANTHER" id="PTHR43845">
    <property type="entry name" value="BLR5969 PROTEIN"/>
    <property type="match status" value="1"/>
</dbReference>
<evidence type="ECO:0000259" key="1">
    <source>
        <dbReference type="Pfam" id="PF00501"/>
    </source>
</evidence>